<dbReference type="AlphaFoldDB" id="A0A0K8J2B9"/>
<dbReference type="Proteomes" id="UP000196053">
    <property type="component" value="Chromosome I"/>
</dbReference>
<dbReference type="OrthoDB" id="9777019at2"/>
<accession>A0A0K8J2B9</accession>
<protein>
    <submittedName>
        <fullName evidence="1">Uncharacterized protein</fullName>
    </submittedName>
</protein>
<name>A0A0K8J2B9_9FIRM</name>
<dbReference type="Gene3D" id="3.40.50.10850">
    <property type="entry name" value="Ntrc-like two-domain protein"/>
    <property type="match status" value="1"/>
</dbReference>
<proteinExistence type="predicted"/>
<evidence type="ECO:0000313" key="2">
    <source>
        <dbReference type="Proteomes" id="UP000196053"/>
    </source>
</evidence>
<evidence type="ECO:0000313" key="1">
    <source>
        <dbReference type="EMBL" id="CUH91605.1"/>
    </source>
</evidence>
<keyword evidence="2" id="KW-1185">Reference proteome</keyword>
<reference evidence="2" key="1">
    <citation type="submission" date="2015-09" db="EMBL/GenBank/DDBJ databases">
        <authorList>
            <person name="Wibberg D."/>
        </authorList>
    </citation>
    <scope>NUCLEOTIDE SEQUENCE [LARGE SCALE GENOMIC DNA]</scope>
    <source>
        <strain evidence="2">SD1D</strain>
    </source>
</reference>
<organism evidence="1 2">
    <name type="scientific">Herbinix luporum</name>
    <dbReference type="NCBI Taxonomy" id="1679721"/>
    <lineage>
        <taxon>Bacteria</taxon>
        <taxon>Bacillati</taxon>
        <taxon>Bacillota</taxon>
        <taxon>Clostridia</taxon>
        <taxon>Lachnospirales</taxon>
        <taxon>Lachnospiraceae</taxon>
        <taxon>Herbinix</taxon>
    </lineage>
</organism>
<dbReference type="KEGG" id="hsd:SD1D_0042"/>
<sequence>MEKLLAIYDPEILYASRLMEYFRKSEWEGFEILLFTGMDHLTDFLKYQKLEILLYGGEALLDKLSLDNVRYIFLLSSNNKPIRDKYQRIYKYQSASKIKSDILSSYTRLEDNNKKAAYDDVRFISIYPPVSGPEKLTFAWFLAKELSNNYKVLFISMEMLATSFITGDEVISQSMSEYLYYLKESKEGLDTKLKSYLSYSEKLSYLSGLSHGFDLLSLSKEDIVRLMDMLKEQGDYELVIFYLGFYSEASMEILNRSTDVYIALCDIPYEEFVYKEWERQMELIGLINHQCKYRKIKLSSLYQGAGSNPLHEISISAIKPLAKEMAKHM</sequence>
<dbReference type="EMBL" id="LN879430">
    <property type="protein sequence ID" value="CUH91605.1"/>
    <property type="molecule type" value="Genomic_DNA"/>
</dbReference>
<gene>
    <name evidence="1" type="ORF">SD1D_0042</name>
</gene>
<dbReference type="RefSeq" id="WP_058257062.1">
    <property type="nucleotide sequence ID" value="NZ_DUPS01000020.1"/>
</dbReference>